<gene>
    <name evidence="2" type="ORF">HMPREF1630_02385</name>
</gene>
<accession>A0A095X4Y5</accession>
<dbReference type="AlphaFoldDB" id="A0A095X4Y5"/>
<proteinExistence type="predicted"/>
<dbReference type="eggNOG" id="ENOG502ZC9X">
    <property type="taxonomic scope" value="Bacteria"/>
</dbReference>
<feature type="transmembrane region" description="Helical" evidence="1">
    <location>
        <begin position="43"/>
        <end position="72"/>
    </location>
</feature>
<sequence>MNKFTDPDTIKRIEEKENSPEFKEKLLAIKTKMKGKKTQVFDFSFLIALVIGILLMHTRYYSLFIICFVLYLKFFKSDNKVDNDISDDYVEGFVNPIVDEIFPGSKVDYSDGLEESDFDKIFIDSHRYESTCHISFADPYKTQLYNLKAFYKYRNSKGNLVDSIGFLGQVLLENFDTKGEGHVRIVPLKYRNEYGPHIEAYYGKIQEGEREILTESIEFNDSYAVFATDELLAKRILDPNIIEILNAWYRRTELCLYVDEKGLMMSFNTGSYMFDLPSRKVDIDKLSLSGEYEKVRVNLAYFYGLMASIKGKL</sequence>
<evidence type="ECO:0000313" key="2">
    <source>
        <dbReference type="EMBL" id="KGF04888.1"/>
    </source>
</evidence>
<keyword evidence="1" id="KW-1133">Transmembrane helix</keyword>
<protein>
    <recommendedName>
        <fullName evidence="4">Galanin</fullName>
    </recommendedName>
</protein>
<dbReference type="Proteomes" id="UP000029579">
    <property type="component" value="Unassembled WGS sequence"/>
</dbReference>
<dbReference type="InterPro" id="IPR021484">
    <property type="entry name" value="DUF3137"/>
</dbReference>
<dbReference type="Pfam" id="PF11335">
    <property type="entry name" value="DUF3137"/>
    <property type="match status" value="1"/>
</dbReference>
<evidence type="ECO:0000313" key="3">
    <source>
        <dbReference type="Proteomes" id="UP000029579"/>
    </source>
</evidence>
<comment type="caution">
    <text evidence="2">The sequence shown here is derived from an EMBL/GenBank/DDBJ whole genome shotgun (WGS) entry which is preliminary data.</text>
</comment>
<evidence type="ECO:0008006" key="4">
    <source>
        <dbReference type="Google" id="ProtNLM"/>
    </source>
</evidence>
<dbReference type="EMBL" id="JRMW01000024">
    <property type="protein sequence ID" value="KGF04888.1"/>
    <property type="molecule type" value="Genomic_DNA"/>
</dbReference>
<keyword evidence="1" id="KW-0472">Membrane</keyword>
<organism evidence="2 3">
    <name type="scientific">Anaerococcus lactolyticus S7-1-13</name>
    <dbReference type="NCBI Taxonomy" id="1284686"/>
    <lineage>
        <taxon>Bacteria</taxon>
        <taxon>Bacillati</taxon>
        <taxon>Bacillota</taxon>
        <taxon>Tissierellia</taxon>
        <taxon>Tissierellales</taxon>
        <taxon>Peptoniphilaceae</taxon>
        <taxon>Anaerococcus</taxon>
    </lineage>
</organism>
<name>A0A095X4Y5_9FIRM</name>
<keyword evidence="1" id="KW-0812">Transmembrane</keyword>
<evidence type="ECO:0000256" key="1">
    <source>
        <dbReference type="SAM" id="Phobius"/>
    </source>
</evidence>
<reference evidence="2 3" key="1">
    <citation type="submission" date="2014-07" db="EMBL/GenBank/DDBJ databases">
        <authorList>
            <person name="McCorrison J."/>
            <person name="Sanka R."/>
            <person name="Torralba M."/>
            <person name="Gillis M."/>
            <person name="Haft D.H."/>
            <person name="Methe B."/>
            <person name="Sutton G."/>
            <person name="Nelson K.E."/>
        </authorList>
    </citation>
    <scope>NUCLEOTIDE SEQUENCE [LARGE SCALE GENOMIC DNA]</scope>
    <source>
        <strain evidence="2 3">S7-1-13</strain>
    </source>
</reference>